<reference evidence="8" key="1">
    <citation type="submission" date="2014-12" db="EMBL/GenBank/DDBJ databases">
        <title>Insight into the proteome of Arion vulgaris.</title>
        <authorList>
            <person name="Aradska J."/>
            <person name="Bulat T."/>
            <person name="Smidak R."/>
            <person name="Sarate P."/>
            <person name="Gangsoo J."/>
            <person name="Sialana F."/>
            <person name="Bilban M."/>
            <person name="Lubec G."/>
        </authorList>
    </citation>
    <scope>NUCLEOTIDE SEQUENCE</scope>
    <source>
        <tissue evidence="8">Skin</tissue>
    </source>
</reference>
<keyword evidence="3 7" id="KW-0812">Transmembrane</keyword>
<dbReference type="SUPFAM" id="SSF103473">
    <property type="entry name" value="MFS general substrate transporter"/>
    <property type="match status" value="1"/>
</dbReference>
<organism evidence="8">
    <name type="scientific">Arion vulgaris</name>
    <dbReference type="NCBI Taxonomy" id="1028688"/>
    <lineage>
        <taxon>Eukaryota</taxon>
        <taxon>Metazoa</taxon>
        <taxon>Spiralia</taxon>
        <taxon>Lophotrochozoa</taxon>
        <taxon>Mollusca</taxon>
        <taxon>Gastropoda</taxon>
        <taxon>Heterobranchia</taxon>
        <taxon>Euthyneura</taxon>
        <taxon>Panpulmonata</taxon>
        <taxon>Eupulmonata</taxon>
        <taxon>Stylommatophora</taxon>
        <taxon>Helicina</taxon>
        <taxon>Arionoidea</taxon>
        <taxon>Arionidae</taxon>
        <taxon>Arion</taxon>
    </lineage>
</organism>
<evidence type="ECO:0000313" key="8">
    <source>
        <dbReference type="EMBL" id="CEK92175.1"/>
    </source>
</evidence>
<feature type="transmembrane region" description="Helical" evidence="7">
    <location>
        <begin position="212"/>
        <end position="234"/>
    </location>
</feature>
<protein>
    <recommendedName>
        <fullName evidence="9">Major facilitator superfamily (MFS) profile domain-containing protein</fullName>
    </recommendedName>
</protein>
<dbReference type="EMBL" id="HACG01045310">
    <property type="protein sequence ID" value="CEK92175.1"/>
    <property type="molecule type" value="Transcribed_RNA"/>
</dbReference>
<evidence type="ECO:0000256" key="1">
    <source>
        <dbReference type="ARBA" id="ARBA00004141"/>
    </source>
</evidence>
<evidence type="ECO:0000256" key="3">
    <source>
        <dbReference type="ARBA" id="ARBA00022692"/>
    </source>
</evidence>
<accession>A0A0B7BJ35</accession>
<keyword evidence="4 7" id="KW-1133">Transmembrane helix</keyword>
<evidence type="ECO:0000256" key="7">
    <source>
        <dbReference type="SAM" id="Phobius"/>
    </source>
</evidence>
<dbReference type="PANTHER" id="PTHR43385:SF1">
    <property type="entry name" value="RIBOFLAVIN TRANSPORTER RIBJ"/>
    <property type="match status" value="1"/>
</dbReference>
<feature type="non-terminal residue" evidence="8">
    <location>
        <position position="1"/>
    </location>
</feature>
<gene>
    <name evidence="8" type="primary">ORF186889</name>
</gene>
<evidence type="ECO:0000256" key="4">
    <source>
        <dbReference type="ARBA" id="ARBA00022989"/>
    </source>
</evidence>
<dbReference type="AlphaFoldDB" id="A0A0B7BJ35"/>
<dbReference type="InterPro" id="IPR036259">
    <property type="entry name" value="MFS_trans_sf"/>
</dbReference>
<feature type="transmembrane region" description="Helical" evidence="7">
    <location>
        <begin position="149"/>
        <end position="171"/>
    </location>
</feature>
<comment type="subcellular location">
    <subcellularLocation>
        <location evidence="1">Membrane</location>
        <topology evidence="1">Multi-pass membrane protein</topology>
    </subcellularLocation>
</comment>
<feature type="transmembrane region" description="Helical" evidence="7">
    <location>
        <begin position="93"/>
        <end position="113"/>
    </location>
</feature>
<evidence type="ECO:0000256" key="2">
    <source>
        <dbReference type="ARBA" id="ARBA00022448"/>
    </source>
</evidence>
<feature type="region of interest" description="Disordered" evidence="6">
    <location>
        <begin position="21"/>
        <end position="42"/>
    </location>
</feature>
<dbReference type="InterPro" id="IPR052983">
    <property type="entry name" value="MFS_Riboflavin_Transporter"/>
</dbReference>
<name>A0A0B7BJ35_9EUPU</name>
<feature type="compositionally biased region" description="Polar residues" evidence="6">
    <location>
        <begin position="26"/>
        <end position="35"/>
    </location>
</feature>
<dbReference type="PANTHER" id="PTHR43385">
    <property type="entry name" value="RIBOFLAVIN TRANSPORTER RIBJ"/>
    <property type="match status" value="1"/>
</dbReference>
<keyword evidence="2" id="KW-0813">Transport</keyword>
<evidence type="ECO:0000256" key="5">
    <source>
        <dbReference type="ARBA" id="ARBA00023136"/>
    </source>
</evidence>
<sequence length="240" mass="27103">NTEQYGATDNVDLSIKNTEQCEKSMSDNADTEQQNASKCSKEKAKSARLTPLDALRSKTLYILGISLALINVGFVVENSSYKQFGILYISDDYFLANIGVGISVAVCLPRILWGVALDKFHVKYVLIYVASIHAIMSALWYFTLLVDKWFYLLWTFVMQAVLSGSFISYPIGVLKLFGPDHYMTIYGIVLLFGMVTYYTTPAIAQVLLTQLGWYWVFFFVSATSFVALTLLIFLPEIHKR</sequence>
<evidence type="ECO:0008006" key="9">
    <source>
        <dbReference type="Google" id="ProtNLM"/>
    </source>
</evidence>
<keyword evidence="5 7" id="KW-0472">Membrane</keyword>
<dbReference type="GO" id="GO:0016020">
    <property type="term" value="C:membrane"/>
    <property type="evidence" value="ECO:0007669"/>
    <property type="project" value="UniProtKB-SubCell"/>
</dbReference>
<evidence type="ECO:0000256" key="6">
    <source>
        <dbReference type="SAM" id="MobiDB-lite"/>
    </source>
</evidence>
<feature type="transmembrane region" description="Helical" evidence="7">
    <location>
        <begin position="60"/>
        <end position="81"/>
    </location>
</feature>
<dbReference type="Gene3D" id="1.20.1250.20">
    <property type="entry name" value="MFS general substrate transporter like domains"/>
    <property type="match status" value="1"/>
</dbReference>
<feature type="transmembrane region" description="Helical" evidence="7">
    <location>
        <begin position="183"/>
        <end position="200"/>
    </location>
</feature>
<proteinExistence type="predicted"/>
<feature type="transmembrane region" description="Helical" evidence="7">
    <location>
        <begin position="125"/>
        <end position="143"/>
    </location>
</feature>